<organism evidence="1 2">
    <name type="scientific">Paraburkholderia phenoliruptrix</name>
    <dbReference type="NCBI Taxonomy" id="252970"/>
    <lineage>
        <taxon>Bacteria</taxon>
        <taxon>Pseudomonadati</taxon>
        <taxon>Pseudomonadota</taxon>
        <taxon>Betaproteobacteria</taxon>
        <taxon>Burkholderiales</taxon>
        <taxon>Burkholderiaceae</taxon>
        <taxon>Paraburkholderia</taxon>
    </lineage>
</organism>
<name>A0A6J5AQ29_9BURK</name>
<proteinExistence type="predicted"/>
<dbReference type="Proteomes" id="UP000494249">
    <property type="component" value="Unassembled WGS sequence"/>
</dbReference>
<protein>
    <submittedName>
        <fullName evidence="1">Uncharacterized protein</fullName>
    </submittedName>
</protein>
<reference evidence="1 2" key="1">
    <citation type="submission" date="2020-04" db="EMBL/GenBank/DDBJ databases">
        <authorList>
            <person name="De Canck E."/>
        </authorList>
    </citation>
    <scope>NUCLEOTIDE SEQUENCE [LARGE SCALE GENOMIC DNA]</scope>
    <source>
        <strain evidence="1 2">LMG 22037</strain>
    </source>
</reference>
<sequence>MTRASLNVGHQHGVCARNPHFAGARRALLRTEVDLEDIKSDSGQAYVPVGRGVLNQTQARRVKETHVRSEGSVFLPGVRISGDNCAKIHAEPAVMMPTQRNVA</sequence>
<dbReference type="AlphaFoldDB" id="A0A6J5AQ29"/>
<gene>
    <name evidence="1" type="ORF">LMG22037_02011</name>
</gene>
<evidence type="ECO:0000313" key="2">
    <source>
        <dbReference type="Proteomes" id="UP000494249"/>
    </source>
</evidence>
<accession>A0A6J5AQ29</accession>
<dbReference type="EMBL" id="CADIKB010000007">
    <property type="protein sequence ID" value="CAB3672347.1"/>
    <property type="molecule type" value="Genomic_DNA"/>
</dbReference>
<evidence type="ECO:0000313" key="1">
    <source>
        <dbReference type="EMBL" id="CAB3672347.1"/>
    </source>
</evidence>